<reference evidence="2" key="1">
    <citation type="submission" date="2022-06" db="EMBL/GenBank/DDBJ databases">
        <title>Sphingomonas sp. nov. isolated from rhizosphere soil of tomato.</title>
        <authorList>
            <person name="Dong H."/>
            <person name="Gao R."/>
        </authorList>
    </citation>
    <scope>NUCLEOTIDE SEQUENCE</scope>
    <source>
        <strain evidence="2">MMSM24</strain>
    </source>
</reference>
<evidence type="ECO:0000313" key="2">
    <source>
        <dbReference type="EMBL" id="MCW6533868.1"/>
    </source>
</evidence>
<accession>A0AA42CSZ2</accession>
<evidence type="ECO:0000256" key="1">
    <source>
        <dbReference type="SAM" id="Phobius"/>
    </source>
</evidence>
<feature type="transmembrane region" description="Helical" evidence="1">
    <location>
        <begin position="90"/>
        <end position="108"/>
    </location>
</feature>
<keyword evidence="1" id="KW-0812">Transmembrane</keyword>
<dbReference type="Proteomes" id="UP001165565">
    <property type="component" value="Unassembled WGS sequence"/>
</dbReference>
<dbReference type="AlphaFoldDB" id="A0AA42CSZ2"/>
<name>A0AA42CSZ2_9SPHN</name>
<dbReference type="EMBL" id="JANFAV010000002">
    <property type="protein sequence ID" value="MCW6533868.1"/>
    <property type="molecule type" value="Genomic_DNA"/>
</dbReference>
<comment type="caution">
    <text evidence="2">The sequence shown here is derived from an EMBL/GenBank/DDBJ whole genome shotgun (WGS) entry which is preliminary data.</text>
</comment>
<proteinExistence type="predicted"/>
<sequence>MERLILGWIGVTVAIAFFKIAYAPNPPRDMLHAAALSLPYLLVALAPIAGYRLAAGSFPRGTLTAQPAIRLCRYGTWRSLDELSARENPWFGPGGFMASLLLGLLLNVPVRSLEFFVAVPALGGDAPAWAQTILTMMTLDVIAMNFFYMVCFVLALRAVPLFPRMLLFAWLFDIMMQCAMAHAIGAAPDLPGNVAAAMSTLLAGNLQKVLISVAVWLPYLIVSERVNVTFRRRARV</sequence>
<feature type="transmembrane region" description="Helical" evidence="1">
    <location>
        <begin position="205"/>
        <end position="222"/>
    </location>
</feature>
<gene>
    <name evidence="2" type="ORF">NEE01_03640</name>
</gene>
<feature type="transmembrane region" description="Helical" evidence="1">
    <location>
        <begin position="128"/>
        <end position="155"/>
    </location>
</feature>
<organism evidence="2 3">
    <name type="scientific">Sphingomonas lycopersici</name>
    <dbReference type="NCBI Taxonomy" id="2951807"/>
    <lineage>
        <taxon>Bacteria</taxon>
        <taxon>Pseudomonadati</taxon>
        <taxon>Pseudomonadota</taxon>
        <taxon>Alphaproteobacteria</taxon>
        <taxon>Sphingomonadales</taxon>
        <taxon>Sphingomonadaceae</taxon>
        <taxon>Sphingomonas</taxon>
    </lineage>
</organism>
<keyword evidence="1" id="KW-1133">Transmembrane helix</keyword>
<feature type="transmembrane region" description="Helical" evidence="1">
    <location>
        <begin position="5"/>
        <end position="24"/>
    </location>
</feature>
<feature type="transmembrane region" description="Helical" evidence="1">
    <location>
        <begin position="167"/>
        <end position="185"/>
    </location>
</feature>
<protein>
    <submittedName>
        <fullName evidence="2">DUF2569 family protein</fullName>
    </submittedName>
</protein>
<keyword evidence="3" id="KW-1185">Reference proteome</keyword>
<evidence type="ECO:0000313" key="3">
    <source>
        <dbReference type="Proteomes" id="UP001165565"/>
    </source>
</evidence>
<feature type="transmembrane region" description="Helical" evidence="1">
    <location>
        <begin position="30"/>
        <end position="51"/>
    </location>
</feature>
<dbReference type="RefSeq" id="WP_179514012.1">
    <property type="nucleotide sequence ID" value="NZ_JANFAV010000002.1"/>
</dbReference>
<keyword evidence="1" id="KW-0472">Membrane</keyword>